<evidence type="ECO:0000256" key="1">
    <source>
        <dbReference type="ARBA" id="ARBA00022801"/>
    </source>
</evidence>
<name>A7RSD4_NEMVE</name>
<dbReference type="HOGENOM" id="CLU_051978_0_0_1"/>
<organism evidence="2 3">
    <name type="scientific">Nematostella vectensis</name>
    <name type="common">Starlet sea anemone</name>
    <dbReference type="NCBI Taxonomy" id="45351"/>
    <lineage>
        <taxon>Eukaryota</taxon>
        <taxon>Metazoa</taxon>
        <taxon>Cnidaria</taxon>
        <taxon>Anthozoa</taxon>
        <taxon>Hexacorallia</taxon>
        <taxon>Actiniaria</taxon>
        <taxon>Edwardsiidae</taxon>
        <taxon>Nematostella</taxon>
    </lineage>
</organism>
<dbReference type="PANTHER" id="PTHR31377">
    <property type="entry name" value="AGMATINE DEIMINASE-RELATED"/>
    <property type="match status" value="1"/>
</dbReference>
<dbReference type="PhylomeDB" id="A7RSD4"/>
<dbReference type="SUPFAM" id="SSF55909">
    <property type="entry name" value="Pentein"/>
    <property type="match status" value="1"/>
</dbReference>
<evidence type="ECO:0000313" key="2">
    <source>
        <dbReference type="EMBL" id="EDO45544.1"/>
    </source>
</evidence>
<dbReference type="PANTHER" id="PTHR31377:SF0">
    <property type="entry name" value="AGMATINE DEIMINASE-RELATED"/>
    <property type="match status" value="1"/>
</dbReference>
<evidence type="ECO:0000313" key="3">
    <source>
        <dbReference type="Proteomes" id="UP000001593"/>
    </source>
</evidence>
<evidence type="ECO:0008006" key="4">
    <source>
        <dbReference type="Google" id="ProtNLM"/>
    </source>
</evidence>
<dbReference type="eggNOG" id="ENOG502SEJA">
    <property type="taxonomic scope" value="Eukaryota"/>
</dbReference>
<dbReference type="Pfam" id="PF04371">
    <property type="entry name" value="PAD_porph"/>
    <property type="match status" value="1"/>
</dbReference>
<gene>
    <name evidence="2" type="ORF">NEMVEDRAFT_v1g201408</name>
</gene>
<sequence length="363" mass="40434">MNAFGEMSVEDKKQIVVMSLPGEEYTQYKLDFQDIAEFIKEMDQKTKGLDHFIIIHDRSGRKFFEGYNFTNAHLIEMEKPGLDLWMRDFLTAMPKQQVNFTYKPQYISHEQALKDKAGFNRLAKSANFPELRQSKIVLEGGNIVENGKNIAITTARIYSDNPGMTKQDVIATLSREINRTVVVLPDPLDTTGHSDGVVSFVEEDTLLIALFNDADGPGFYDAMEKEVVNLFPSLKIVPLPCYAKKGKTQGFVSSEGAYANSLVTNNAVYLPFFNNQTSNEKALAVFRNSTTKTVVPVTKTQYIPVLGGSLRCMTWQIDQHTEVGKRLLAYAKTSPKPSNDGVSIGSSTGIAVFLGLVTMLLWG</sequence>
<dbReference type="GO" id="GO:0004668">
    <property type="term" value="F:protein-arginine deiminase activity"/>
    <property type="evidence" value="ECO:0007669"/>
    <property type="project" value="InterPro"/>
</dbReference>
<keyword evidence="1" id="KW-0378">Hydrolase</keyword>
<dbReference type="InParanoid" id="A7RSD4"/>
<dbReference type="InterPro" id="IPR007466">
    <property type="entry name" value="Peptidyl-Arg-deiminase_porph"/>
</dbReference>
<proteinExistence type="predicted"/>
<dbReference type="Gene3D" id="3.75.10.10">
    <property type="entry name" value="L-arginine/glycine Amidinotransferase, Chain A"/>
    <property type="match status" value="1"/>
</dbReference>
<dbReference type="Proteomes" id="UP000001593">
    <property type="component" value="Unassembled WGS sequence"/>
</dbReference>
<dbReference type="EMBL" id="DS469534">
    <property type="protein sequence ID" value="EDO45544.1"/>
    <property type="molecule type" value="Genomic_DNA"/>
</dbReference>
<protein>
    <recommendedName>
        <fullName evidence="4">Agmatine deiminase</fullName>
    </recommendedName>
</protein>
<keyword evidence="3" id="KW-1185">Reference proteome</keyword>
<dbReference type="AlphaFoldDB" id="A7RSD4"/>
<accession>A7RSD4</accession>
<reference evidence="2 3" key="1">
    <citation type="journal article" date="2007" name="Science">
        <title>Sea anemone genome reveals ancestral eumetazoan gene repertoire and genomic organization.</title>
        <authorList>
            <person name="Putnam N.H."/>
            <person name="Srivastava M."/>
            <person name="Hellsten U."/>
            <person name="Dirks B."/>
            <person name="Chapman J."/>
            <person name="Salamov A."/>
            <person name="Terry A."/>
            <person name="Shapiro H."/>
            <person name="Lindquist E."/>
            <person name="Kapitonov V.V."/>
            <person name="Jurka J."/>
            <person name="Genikhovich G."/>
            <person name="Grigoriev I.V."/>
            <person name="Lucas S.M."/>
            <person name="Steele R.E."/>
            <person name="Finnerty J.R."/>
            <person name="Technau U."/>
            <person name="Martindale M.Q."/>
            <person name="Rokhsar D.S."/>
        </authorList>
    </citation>
    <scope>NUCLEOTIDE SEQUENCE [LARGE SCALE GENOMIC DNA]</scope>
    <source>
        <strain evidence="3">CH2 X CH6</strain>
    </source>
</reference>
<dbReference type="GO" id="GO:0009446">
    <property type="term" value="P:putrescine biosynthetic process"/>
    <property type="evidence" value="ECO:0007669"/>
    <property type="project" value="InterPro"/>
</dbReference>